<dbReference type="GO" id="GO:0000287">
    <property type="term" value="F:magnesium ion binding"/>
    <property type="evidence" value="ECO:0007669"/>
    <property type="project" value="InterPro"/>
</dbReference>
<gene>
    <name evidence="1" type="ORF">CP975_33425</name>
</gene>
<evidence type="ECO:0000313" key="1">
    <source>
        <dbReference type="EMBL" id="QEV21773.1"/>
    </source>
</evidence>
<dbReference type="Proteomes" id="UP000326553">
    <property type="component" value="Chromosome"/>
</dbReference>
<dbReference type="RefSeq" id="WP_055530912.1">
    <property type="nucleotide sequence ID" value="NZ_CP023695.1"/>
</dbReference>
<dbReference type="AlphaFoldDB" id="A0A5J6HTN4"/>
<keyword evidence="2" id="KW-1185">Reference proteome</keyword>
<dbReference type="Gene3D" id="3.90.470.20">
    <property type="entry name" value="4'-phosphopantetheinyl transferase domain"/>
    <property type="match status" value="1"/>
</dbReference>
<proteinExistence type="predicted"/>
<protein>
    <recommendedName>
        <fullName evidence="3">4'-phosphopantetheinyl transferase superfamily protein</fullName>
    </recommendedName>
</protein>
<organism evidence="1 2">
    <name type="scientific">Streptomyces alboniger</name>
    <dbReference type="NCBI Taxonomy" id="132473"/>
    <lineage>
        <taxon>Bacteria</taxon>
        <taxon>Bacillati</taxon>
        <taxon>Actinomycetota</taxon>
        <taxon>Actinomycetes</taxon>
        <taxon>Kitasatosporales</taxon>
        <taxon>Streptomycetaceae</taxon>
        <taxon>Streptomyces</taxon>
        <taxon>Streptomyces aurantiacus group</taxon>
    </lineage>
</organism>
<evidence type="ECO:0000313" key="2">
    <source>
        <dbReference type="Proteomes" id="UP000326553"/>
    </source>
</evidence>
<dbReference type="SUPFAM" id="SSF56214">
    <property type="entry name" value="4'-phosphopantetheinyl transferase"/>
    <property type="match status" value="1"/>
</dbReference>
<reference evidence="1 2" key="1">
    <citation type="submission" date="2017-09" db="EMBL/GenBank/DDBJ databases">
        <authorList>
            <person name="Lee N."/>
            <person name="Cho B.-K."/>
        </authorList>
    </citation>
    <scope>NUCLEOTIDE SEQUENCE [LARGE SCALE GENOMIC DNA]</scope>
    <source>
        <strain evidence="1 2">ATCC 12461</strain>
    </source>
</reference>
<sequence>MRGNPPLVLHLATPQQTPPAGDPRWGTWLTDAELAYARGLLRAEEHLSARKLAKEAGAGVLGWRCEPPWQDMEVRRRPGAAPALHLGETLSRESLAPGTATPGISLTHARGYAAALAWLPPGGGAS</sequence>
<dbReference type="InterPro" id="IPR037143">
    <property type="entry name" value="4-PPantetheinyl_Trfase_dom_sf"/>
</dbReference>
<accession>A0A5J6HTN4</accession>
<evidence type="ECO:0008006" key="3">
    <source>
        <dbReference type="Google" id="ProtNLM"/>
    </source>
</evidence>
<name>A0A5J6HTN4_STRAD</name>
<dbReference type="KEGG" id="salw:CP975_33425"/>
<dbReference type="GO" id="GO:0008897">
    <property type="term" value="F:holo-[acyl-carrier-protein] synthase activity"/>
    <property type="evidence" value="ECO:0007669"/>
    <property type="project" value="InterPro"/>
</dbReference>
<dbReference type="OrthoDB" id="4215271at2"/>
<dbReference type="EMBL" id="CP023695">
    <property type="protein sequence ID" value="QEV21773.1"/>
    <property type="molecule type" value="Genomic_DNA"/>
</dbReference>